<accession>A0AAE0P4V5</accession>
<protein>
    <submittedName>
        <fullName evidence="2">Uncharacterized protein</fullName>
    </submittedName>
</protein>
<name>A0AAE0P4V5_9PEZI</name>
<reference evidence="2" key="1">
    <citation type="journal article" date="2023" name="Mol. Phylogenet. Evol.">
        <title>Genome-scale phylogeny and comparative genomics of the fungal order Sordariales.</title>
        <authorList>
            <person name="Hensen N."/>
            <person name="Bonometti L."/>
            <person name="Westerberg I."/>
            <person name="Brannstrom I.O."/>
            <person name="Guillou S."/>
            <person name="Cros-Aarteil S."/>
            <person name="Calhoun S."/>
            <person name="Haridas S."/>
            <person name="Kuo A."/>
            <person name="Mondo S."/>
            <person name="Pangilinan J."/>
            <person name="Riley R."/>
            <person name="LaButti K."/>
            <person name="Andreopoulos B."/>
            <person name="Lipzen A."/>
            <person name="Chen C."/>
            <person name="Yan M."/>
            <person name="Daum C."/>
            <person name="Ng V."/>
            <person name="Clum A."/>
            <person name="Steindorff A."/>
            <person name="Ohm R.A."/>
            <person name="Martin F."/>
            <person name="Silar P."/>
            <person name="Natvig D.O."/>
            <person name="Lalanne C."/>
            <person name="Gautier V."/>
            <person name="Ament-Velasquez S.L."/>
            <person name="Kruys A."/>
            <person name="Hutchinson M.I."/>
            <person name="Powell A.J."/>
            <person name="Barry K."/>
            <person name="Miller A.N."/>
            <person name="Grigoriev I.V."/>
            <person name="Debuchy R."/>
            <person name="Gladieux P."/>
            <person name="Hiltunen Thoren M."/>
            <person name="Johannesson H."/>
        </authorList>
    </citation>
    <scope>NUCLEOTIDE SEQUENCE</scope>
    <source>
        <strain evidence="2">CBS 232.78</strain>
    </source>
</reference>
<dbReference type="EMBL" id="JAULSW010000001">
    <property type="protein sequence ID" value="KAK3393015.1"/>
    <property type="molecule type" value="Genomic_DNA"/>
</dbReference>
<sequence length="247" mass="27357">MDDADCRMHCTFHVSLLIRGSQHGLGKNDSGPVREGNGPSRKRSWIFIIVHFGAWFNTMATKIWNTEHRKLPIQYPPVPHVEERKRLGLNRARHREADQQDCHDVLDCTCRLVICDAGGLWKCALLVSRTPDGYIEPQRRPAQCSSLRGSISPAVPPSPASETEDIPLGDGCLRLATAGFGWALGDLSLRRSRPILTGMLQDAQHPSNESRPLQFKPRYPVQADGPVRLSAPAPWPVRSLPSTPAAP</sequence>
<evidence type="ECO:0000313" key="2">
    <source>
        <dbReference type="EMBL" id="KAK3393015.1"/>
    </source>
</evidence>
<dbReference type="AlphaFoldDB" id="A0AAE0P4V5"/>
<reference evidence="2" key="2">
    <citation type="submission" date="2023-06" db="EMBL/GenBank/DDBJ databases">
        <authorList>
            <consortium name="Lawrence Berkeley National Laboratory"/>
            <person name="Haridas S."/>
            <person name="Hensen N."/>
            <person name="Bonometti L."/>
            <person name="Westerberg I."/>
            <person name="Brannstrom I.O."/>
            <person name="Guillou S."/>
            <person name="Cros-Aarteil S."/>
            <person name="Calhoun S."/>
            <person name="Kuo A."/>
            <person name="Mondo S."/>
            <person name="Pangilinan J."/>
            <person name="Riley R."/>
            <person name="LaButti K."/>
            <person name="Andreopoulos B."/>
            <person name="Lipzen A."/>
            <person name="Chen C."/>
            <person name="Yanf M."/>
            <person name="Daum C."/>
            <person name="Ng V."/>
            <person name="Clum A."/>
            <person name="Steindorff A."/>
            <person name="Ohm R."/>
            <person name="Martin F."/>
            <person name="Silar P."/>
            <person name="Natvig D."/>
            <person name="Lalanne C."/>
            <person name="Gautier V."/>
            <person name="Ament-velasquez S.L."/>
            <person name="Kruys A."/>
            <person name="Hutchinson M.I."/>
            <person name="Powell A.J."/>
            <person name="Barry K."/>
            <person name="Miller A.N."/>
            <person name="Grigoriev I.V."/>
            <person name="Debuchy R."/>
            <person name="Gladieux P."/>
            <person name="Thoren M.H."/>
            <person name="Johannesson H."/>
        </authorList>
    </citation>
    <scope>NUCLEOTIDE SEQUENCE</scope>
    <source>
        <strain evidence="2">CBS 232.78</strain>
    </source>
</reference>
<feature type="region of interest" description="Disordered" evidence="1">
    <location>
        <begin position="138"/>
        <end position="166"/>
    </location>
</feature>
<feature type="region of interest" description="Disordered" evidence="1">
    <location>
        <begin position="201"/>
        <end position="247"/>
    </location>
</feature>
<proteinExistence type="predicted"/>
<evidence type="ECO:0000256" key="1">
    <source>
        <dbReference type="SAM" id="MobiDB-lite"/>
    </source>
</evidence>
<comment type="caution">
    <text evidence="2">The sequence shown here is derived from an EMBL/GenBank/DDBJ whole genome shotgun (WGS) entry which is preliminary data.</text>
</comment>
<gene>
    <name evidence="2" type="ORF">B0H63DRAFT_6948</name>
</gene>
<organism evidence="2 3">
    <name type="scientific">Podospora didyma</name>
    <dbReference type="NCBI Taxonomy" id="330526"/>
    <lineage>
        <taxon>Eukaryota</taxon>
        <taxon>Fungi</taxon>
        <taxon>Dikarya</taxon>
        <taxon>Ascomycota</taxon>
        <taxon>Pezizomycotina</taxon>
        <taxon>Sordariomycetes</taxon>
        <taxon>Sordariomycetidae</taxon>
        <taxon>Sordariales</taxon>
        <taxon>Podosporaceae</taxon>
        <taxon>Podospora</taxon>
    </lineage>
</organism>
<dbReference type="Proteomes" id="UP001285441">
    <property type="component" value="Unassembled WGS sequence"/>
</dbReference>
<keyword evidence="3" id="KW-1185">Reference proteome</keyword>
<evidence type="ECO:0000313" key="3">
    <source>
        <dbReference type="Proteomes" id="UP001285441"/>
    </source>
</evidence>